<gene>
    <name evidence="1" type="ORF">ACFQ2V_03725</name>
</gene>
<evidence type="ECO:0000313" key="1">
    <source>
        <dbReference type="EMBL" id="MFD1053404.1"/>
    </source>
</evidence>
<comment type="caution">
    <text evidence="1">The sequence shown here is derived from an EMBL/GenBank/DDBJ whole genome shotgun (WGS) entry which is preliminary data.</text>
</comment>
<reference evidence="2" key="1">
    <citation type="journal article" date="2019" name="Int. J. Syst. Evol. Microbiol.">
        <title>The Global Catalogue of Microorganisms (GCM) 10K type strain sequencing project: providing services to taxonomists for standard genome sequencing and annotation.</title>
        <authorList>
            <consortium name="The Broad Institute Genomics Platform"/>
            <consortium name="The Broad Institute Genome Sequencing Center for Infectious Disease"/>
            <person name="Wu L."/>
            <person name="Ma J."/>
        </authorList>
    </citation>
    <scope>NUCLEOTIDE SEQUENCE [LARGE SCALE GENOMIC DNA]</scope>
    <source>
        <strain evidence="2">CCUG 57508</strain>
    </source>
</reference>
<proteinExistence type="predicted"/>
<organism evidence="1 2">
    <name type="scientific">Terrabacter terrigena</name>
    <dbReference type="NCBI Taxonomy" id="574718"/>
    <lineage>
        <taxon>Bacteria</taxon>
        <taxon>Bacillati</taxon>
        <taxon>Actinomycetota</taxon>
        <taxon>Actinomycetes</taxon>
        <taxon>Micrococcales</taxon>
        <taxon>Intrasporangiaceae</taxon>
        <taxon>Terrabacter</taxon>
    </lineage>
</organism>
<evidence type="ECO:0008006" key="3">
    <source>
        <dbReference type="Google" id="ProtNLM"/>
    </source>
</evidence>
<dbReference type="RefSeq" id="WP_386050825.1">
    <property type="nucleotide sequence ID" value="NZ_JBHTKH010000001.1"/>
</dbReference>
<name>A0ABW3MVE8_9MICO</name>
<keyword evidence="2" id="KW-1185">Reference proteome</keyword>
<dbReference type="EMBL" id="JBHTKH010000001">
    <property type="protein sequence ID" value="MFD1053404.1"/>
    <property type="molecule type" value="Genomic_DNA"/>
</dbReference>
<evidence type="ECO:0000313" key="2">
    <source>
        <dbReference type="Proteomes" id="UP001597046"/>
    </source>
</evidence>
<accession>A0ABW3MVE8</accession>
<protein>
    <recommendedName>
        <fullName evidence="3">YCII-related domain-containing protein</fullName>
    </recommendedName>
</protein>
<dbReference type="Proteomes" id="UP001597046">
    <property type="component" value="Unassembled WGS sequence"/>
</dbReference>
<sequence>MQGWMAWGERVGDRLVDMGSPLENDGDADVQVSGYSVIDADSKEQLDGFLEGHPHTAAGGTISTQRFMEIPGM</sequence>